<feature type="domain" description="Phytocyanin" evidence="6">
    <location>
        <begin position="229"/>
        <end position="343"/>
    </location>
</feature>
<dbReference type="Gene3D" id="2.60.40.420">
    <property type="entry name" value="Cupredoxins - blue copper proteins"/>
    <property type="match status" value="1"/>
</dbReference>
<keyword evidence="8" id="KW-1185">Reference proteome</keyword>
<evidence type="ECO:0000256" key="2">
    <source>
        <dbReference type="ARBA" id="ARBA00022980"/>
    </source>
</evidence>
<evidence type="ECO:0000259" key="6">
    <source>
        <dbReference type="PROSITE" id="PS51485"/>
    </source>
</evidence>
<dbReference type="Pfam" id="PF02298">
    <property type="entry name" value="Cu_bind_like"/>
    <property type="match status" value="1"/>
</dbReference>
<evidence type="ECO:0000256" key="3">
    <source>
        <dbReference type="ARBA" id="ARBA00023274"/>
    </source>
</evidence>
<dbReference type="PROSITE" id="PS51485">
    <property type="entry name" value="PHYTOCYANIN"/>
    <property type="match status" value="1"/>
</dbReference>
<dbReference type="GO" id="GO:0006412">
    <property type="term" value="P:translation"/>
    <property type="evidence" value="ECO:0007669"/>
    <property type="project" value="InterPro"/>
</dbReference>
<evidence type="ECO:0000256" key="1">
    <source>
        <dbReference type="ARBA" id="ARBA00009451"/>
    </source>
</evidence>
<dbReference type="SUPFAM" id="SSF49503">
    <property type="entry name" value="Cupredoxins"/>
    <property type="match status" value="1"/>
</dbReference>
<dbReference type="AlphaFoldDB" id="A0A834YCH8"/>
<dbReference type="EMBL" id="JABCRI010000024">
    <property type="protein sequence ID" value="KAF8377507.1"/>
    <property type="molecule type" value="Genomic_DNA"/>
</dbReference>
<keyword evidence="3 5" id="KW-0687">Ribonucleoprotein</keyword>
<dbReference type="CDD" id="cd00336">
    <property type="entry name" value="Ribosomal_L22"/>
    <property type="match status" value="1"/>
</dbReference>
<dbReference type="InterPro" id="IPR036394">
    <property type="entry name" value="Ribosomal_uL22_sf"/>
</dbReference>
<dbReference type="InterPro" id="IPR001063">
    <property type="entry name" value="Ribosomal_uL22"/>
</dbReference>
<dbReference type="Pfam" id="PF00237">
    <property type="entry name" value="Ribosomal_L22"/>
    <property type="match status" value="1"/>
</dbReference>
<dbReference type="GO" id="GO:0005840">
    <property type="term" value="C:ribosome"/>
    <property type="evidence" value="ECO:0007669"/>
    <property type="project" value="UniProtKB-KW"/>
</dbReference>
<dbReference type="Gene3D" id="3.90.470.10">
    <property type="entry name" value="Ribosomal protein L22/L17"/>
    <property type="match status" value="1"/>
</dbReference>
<dbReference type="PANTHER" id="PTHR34052:SF1">
    <property type="entry name" value="OS06G0216700 PROTEIN"/>
    <property type="match status" value="1"/>
</dbReference>
<comment type="caution">
    <text evidence="7">The sequence shown here is derived from an EMBL/GenBank/DDBJ whole genome shotgun (WGS) entry which is preliminary data.</text>
</comment>
<dbReference type="InterPro" id="IPR003245">
    <property type="entry name" value="Phytocyanin_dom"/>
</dbReference>
<comment type="similarity">
    <text evidence="1 5">Belongs to the universal ribosomal protein uL22 family.</text>
</comment>
<evidence type="ECO:0000256" key="4">
    <source>
        <dbReference type="PROSITE-ProRule" id="PRU00339"/>
    </source>
</evidence>
<dbReference type="GO" id="GO:1990904">
    <property type="term" value="C:ribonucleoprotein complex"/>
    <property type="evidence" value="ECO:0007669"/>
    <property type="project" value="UniProtKB-KW"/>
</dbReference>
<dbReference type="PROSITE" id="PS50005">
    <property type="entry name" value="TPR"/>
    <property type="match status" value="1"/>
</dbReference>
<name>A0A834YCH8_TETSI</name>
<keyword evidence="4" id="KW-0802">TPR repeat</keyword>
<dbReference type="InterPro" id="IPR019734">
    <property type="entry name" value="TPR_rpt"/>
</dbReference>
<dbReference type="SUPFAM" id="SSF54843">
    <property type="entry name" value="Ribosomal protein L22"/>
    <property type="match status" value="1"/>
</dbReference>
<dbReference type="OrthoDB" id="1839683at2759"/>
<organism evidence="7 8">
    <name type="scientific">Tetracentron sinense</name>
    <name type="common">Spur-leaf</name>
    <dbReference type="NCBI Taxonomy" id="13715"/>
    <lineage>
        <taxon>Eukaryota</taxon>
        <taxon>Viridiplantae</taxon>
        <taxon>Streptophyta</taxon>
        <taxon>Embryophyta</taxon>
        <taxon>Tracheophyta</taxon>
        <taxon>Spermatophyta</taxon>
        <taxon>Magnoliopsida</taxon>
        <taxon>Trochodendrales</taxon>
        <taxon>Trochodendraceae</taxon>
        <taxon>Tetracentron</taxon>
    </lineage>
</organism>
<reference evidence="7 8" key="1">
    <citation type="submission" date="2020-04" db="EMBL/GenBank/DDBJ databases">
        <title>Plant Genome Project.</title>
        <authorList>
            <person name="Zhang R.-G."/>
        </authorList>
    </citation>
    <scope>NUCLEOTIDE SEQUENCE [LARGE SCALE GENOMIC DNA]</scope>
    <source>
        <strain evidence="7">YNK0</strain>
        <tissue evidence="7">Leaf</tissue>
    </source>
</reference>
<sequence length="350" mass="39172">MSAHKARRVIDQIRGHSYEETLTILELMPYRACYSIFKLVYSAAANASHNMGFNETDSIISKTEAYMALNDIDAAVESFKKASELEPNDGGIKKEYSAAGKKIADRRDQERKAYSRMSAVCNGSITDLSAMLPLYIKRADSRDPPNGAADIFAVEFFVWLELESDLAFHLFLEMAKYIPGTILVLSSFYNKSQRLAWFISGIEIKMGFSCAQGLILLVTASMFAVSLAKTTIVGGSTGWQYGFNYTDWALRNSPFFLNDTLVFKYDSPNSTTFLHNVYLLPNLWSFGKCDFRRAKLLADVEQGGGTGFEFVLKKVQPQYFACGESNGDHCKAGRMKFFVMPLPRCRGCHG</sequence>
<dbReference type="PANTHER" id="PTHR34052">
    <property type="entry name" value="GLYCINE-RICH PROTEIN-LIKE"/>
    <property type="match status" value="1"/>
</dbReference>
<dbReference type="InterPro" id="IPR008972">
    <property type="entry name" value="Cupredoxin"/>
</dbReference>
<dbReference type="GO" id="GO:0009055">
    <property type="term" value="F:electron transfer activity"/>
    <property type="evidence" value="ECO:0007669"/>
    <property type="project" value="InterPro"/>
</dbReference>
<dbReference type="GO" id="GO:0003735">
    <property type="term" value="F:structural constituent of ribosome"/>
    <property type="evidence" value="ECO:0007669"/>
    <property type="project" value="InterPro"/>
</dbReference>
<gene>
    <name evidence="7" type="ORF">HHK36_030889</name>
</gene>
<keyword evidence="2 5" id="KW-0689">Ribosomal protein</keyword>
<dbReference type="Proteomes" id="UP000655225">
    <property type="component" value="Unassembled WGS sequence"/>
</dbReference>
<evidence type="ECO:0000256" key="5">
    <source>
        <dbReference type="RuleBase" id="RU004005"/>
    </source>
</evidence>
<proteinExistence type="inferred from homology"/>
<evidence type="ECO:0000313" key="7">
    <source>
        <dbReference type="EMBL" id="KAF8377507.1"/>
    </source>
</evidence>
<protein>
    <recommendedName>
        <fullName evidence="6">Phytocyanin domain-containing protein</fullName>
    </recommendedName>
</protein>
<accession>A0A834YCH8</accession>
<evidence type="ECO:0000313" key="8">
    <source>
        <dbReference type="Proteomes" id="UP000655225"/>
    </source>
</evidence>
<feature type="repeat" description="TPR" evidence="4">
    <location>
        <begin position="56"/>
        <end position="89"/>
    </location>
</feature>